<gene>
    <name evidence="3" type="ORF">SSX86_003022</name>
</gene>
<dbReference type="CDD" id="cd00590">
    <property type="entry name" value="RRM_SF"/>
    <property type="match status" value="1"/>
</dbReference>
<reference evidence="3 4" key="1">
    <citation type="submission" date="2024-04" db="EMBL/GenBank/DDBJ databases">
        <title>The reference genome of an endangered Asteraceae, Deinandra increscens subsp. villosa, native to the Central Coast of California.</title>
        <authorList>
            <person name="Guilliams M."/>
            <person name="Hasenstab-Lehman K."/>
            <person name="Meyer R."/>
            <person name="Mcevoy S."/>
        </authorList>
    </citation>
    <scope>NUCLEOTIDE SEQUENCE [LARGE SCALE GENOMIC DNA]</scope>
    <source>
        <tissue evidence="3">Leaf</tissue>
    </source>
</reference>
<dbReference type="SMART" id="SM00360">
    <property type="entry name" value="RRM"/>
    <property type="match status" value="1"/>
</dbReference>
<dbReference type="InterPro" id="IPR035979">
    <property type="entry name" value="RBD_domain_sf"/>
</dbReference>
<dbReference type="GO" id="GO:0003723">
    <property type="term" value="F:RNA binding"/>
    <property type="evidence" value="ECO:0007669"/>
    <property type="project" value="UniProtKB-UniRule"/>
</dbReference>
<dbReference type="SUPFAM" id="SSF54928">
    <property type="entry name" value="RNA-binding domain, RBD"/>
    <property type="match status" value="1"/>
</dbReference>
<evidence type="ECO:0000256" key="1">
    <source>
        <dbReference type="PROSITE-ProRule" id="PRU00176"/>
    </source>
</evidence>
<dbReference type="InterPro" id="IPR000504">
    <property type="entry name" value="RRM_dom"/>
</dbReference>
<accession>A0AAP0DGV8</accession>
<feature type="domain" description="RRM" evidence="2">
    <location>
        <begin position="37"/>
        <end position="114"/>
    </location>
</feature>
<dbReference type="Gene3D" id="3.30.70.330">
    <property type="match status" value="1"/>
</dbReference>
<organism evidence="3 4">
    <name type="scientific">Deinandra increscens subsp. villosa</name>
    <dbReference type="NCBI Taxonomy" id="3103831"/>
    <lineage>
        <taxon>Eukaryota</taxon>
        <taxon>Viridiplantae</taxon>
        <taxon>Streptophyta</taxon>
        <taxon>Embryophyta</taxon>
        <taxon>Tracheophyta</taxon>
        <taxon>Spermatophyta</taxon>
        <taxon>Magnoliopsida</taxon>
        <taxon>eudicotyledons</taxon>
        <taxon>Gunneridae</taxon>
        <taxon>Pentapetalae</taxon>
        <taxon>asterids</taxon>
        <taxon>campanulids</taxon>
        <taxon>Asterales</taxon>
        <taxon>Asteraceae</taxon>
        <taxon>Asteroideae</taxon>
        <taxon>Heliantheae alliance</taxon>
        <taxon>Madieae</taxon>
        <taxon>Madiinae</taxon>
        <taxon>Deinandra</taxon>
    </lineage>
</organism>
<evidence type="ECO:0000313" key="4">
    <source>
        <dbReference type="Proteomes" id="UP001408789"/>
    </source>
</evidence>
<dbReference type="PROSITE" id="PS50102">
    <property type="entry name" value="RRM"/>
    <property type="match status" value="1"/>
</dbReference>
<dbReference type="InterPro" id="IPR012677">
    <property type="entry name" value="Nucleotide-bd_a/b_plait_sf"/>
</dbReference>
<dbReference type="Proteomes" id="UP001408789">
    <property type="component" value="Unassembled WGS sequence"/>
</dbReference>
<dbReference type="EMBL" id="JBCNJP010000007">
    <property type="protein sequence ID" value="KAK9074704.1"/>
    <property type="molecule type" value="Genomic_DNA"/>
</dbReference>
<name>A0AAP0DGV8_9ASTR</name>
<dbReference type="Pfam" id="PF00076">
    <property type="entry name" value="RRM_1"/>
    <property type="match status" value="1"/>
</dbReference>
<sequence length="142" mass="16649">MGSMRESTRAGALEAPSAREEEWCTIRRRRINNRLTYSFFIFGFPDFTTVDDVKMAVKHLGTISDVFIAKKRRFNNERFGFVRFKNIIDIQKVERRLNEVKIGDRFLRANLSHVPRNTTEEFFAANNHPQVRKTLARVNLGQ</sequence>
<keyword evidence="4" id="KW-1185">Reference proteome</keyword>
<protein>
    <recommendedName>
        <fullName evidence="2">RRM domain-containing protein</fullName>
    </recommendedName>
</protein>
<proteinExistence type="predicted"/>
<keyword evidence="1" id="KW-0694">RNA-binding</keyword>
<comment type="caution">
    <text evidence="3">The sequence shown here is derived from an EMBL/GenBank/DDBJ whole genome shotgun (WGS) entry which is preliminary data.</text>
</comment>
<dbReference type="AlphaFoldDB" id="A0AAP0DGV8"/>
<evidence type="ECO:0000259" key="2">
    <source>
        <dbReference type="PROSITE" id="PS50102"/>
    </source>
</evidence>
<evidence type="ECO:0000313" key="3">
    <source>
        <dbReference type="EMBL" id="KAK9074704.1"/>
    </source>
</evidence>